<sequence length="167" mass="18796">MAAATLLTVKEFSEASLMSTMRSTWNTTREVTFRPIGKNIFVVQAFCLGDWKRIMEEGPWIFRGCALMLEEFDGSTAIPSVLPHVVPAWVQIHIIPHLYRTESILKQLASKIGGLLTVEMRAIATGGGDFHRARVNLEASRPLLRFVTLTLEGRDNILIQVKYEKIP</sequence>
<dbReference type="EnsemblPlants" id="KQL16190">
    <property type="protein sequence ID" value="KQL16190"/>
    <property type="gene ID" value="SETIT_024482mg"/>
</dbReference>
<evidence type="ECO:0000259" key="1">
    <source>
        <dbReference type="Pfam" id="PF14111"/>
    </source>
</evidence>
<name>K3ZD49_SETIT</name>
<feature type="domain" description="DUF4283" evidence="1">
    <location>
        <begin position="16"/>
        <end position="72"/>
    </location>
</feature>
<accession>K3ZD49</accession>
<dbReference type="InterPro" id="IPR040256">
    <property type="entry name" value="At4g02000-like"/>
</dbReference>
<dbReference type="PANTHER" id="PTHR31286">
    <property type="entry name" value="GLYCINE-RICH CELL WALL STRUCTURAL PROTEIN 1.8-LIKE"/>
    <property type="match status" value="1"/>
</dbReference>
<dbReference type="AlphaFoldDB" id="K3ZD49"/>
<protein>
    <recommendedName>
        <fullName evidence="1">DUF4283 domain-containing protein</fullName>
    </recommendedName>
</protein>
<dbReference type="InterPro" id="IPR025558">
    <property type="entry name" value="DUF4283"/>
</dbReference>
<reference evidence="2" key="2">
    <citation type="submission" date="2018-08" db="UniProtKB">
        <authorList>
            <consortium name="EnsemblPlants"/>
        </authorList>
    </citation>
    <scope>IDENTIFICATION</scope>
    <source>
        <strain evidence="2">Yugu1</strain>
    </source>
</reference>
<organism evidence="2 3">
    <name type="scientific">Setaria italica</name>
    <name type="common">Foxtail millet</name>
    <name type="synonym">Panicum italicum</name>
    <dbReference type="NCBI Taxonomy" id="4555"/>
    <lineage>
        <taxon>Eukaryota</taxon>
        <taxon>Viridiplantae</taxon>
        <taxon>Streptophyta</taxon>
        <taxon>Embryophyta</taxon>
        <taxon>Tracheophyta</taxon>
        <taxon>Spermatophyta</taxon>
        <taxon>Magnoliopsida</taxon>
        <taxon>Liliopsida</taxon>
        <taxon>Poales</taxon>
        <taxon>Poaceae</taxon>
        <taxon>PACMAD clade</taxon>
        <taxon>Panicoideae</taxon>
        <taxon>Panicodae</taxon>
        <taxon>Paniceae</taxon>
        <taxon>Cenchrinae</taxon>
        <taxon>Setaria</taxon>
    </lineage>
</organism>
<dbReference type="eggNOG" id="KOG1075">
    <property type="taxonomic scope" value="Eukaryota"/>
</dbReference>
<keyword evidence="3" id="KW-1185">Reference proteome</keyword>
<dbReference type="OMA" id="EGRDNIL"/>
<reference evidence="3" key="1">
    <citation type="journal article" date="2012" name="Nat. Biotechnol.">
        <title>Reference genome sequence of the model plant Setaria.</title>
        <authorList>
            <person name="Bennetzen J.L."/>
            <person name="Schmutz J."/>
            <person name="Wang H."/>
            <person name="Percifield R."/>
            <person name="Hawkins J."/>
            <person name="Pontaroli A.C."/>
            <person name="Estep M."/>
            <person name="Feng L."/>
            <person name="Vaughn J.N."/>
            <person name="Grimwood J."/>
            <person name="Jenkins J."/>
            <person name="Barry K."/>
            <person name="Lindquist E."/>
            <person name="Hellsten U."/>
            <person name="Deshpande S."/>
            <person name="Wang X."/>
            <person name="Wu X."/>
            <person name="Mitros T."/>
            <person name="Triplett J."/>
            <person name="Yang X."/>
            <person name="Ye C.Y."/>
            <person name="Mauro-Herrera M."/>
            <person name="Wang L."/>
            <person name="Li P."/>
            <person name="Sharma M."/>
            <person name="Sharma R."/>
            <person name="Ronald P.C."/>
            <person name="Panaud O."/>
            <person name="Kellogg E.A."/>
            <person name="Brutnell T.P."/>
            <person name="Doust A.N."/>
            <person name="Tuskan G.A."/>
            <person name="Rokhsar D."/>
            <person name="Devos K.M."/>
        </authorList>
    </citation>
    <scope>NUCLEOTIDE SEQUENCE [LARGE SCALE GENOMIC DNA]</scope>
    <source>
        <strain evidence="3">cv. Yugu1</strain>
    </source>
</reference>
<dbReference type="Proteomes" id="UP000004995">
    <property type="component" value="Unassembled WGS sequence"/>
</dbReference>
<dbReference type="Pfam" id="PF14111">
    <property type="entry name" value="DUF4283"/>
    <property type="match status" value="1"/>
</dbReference>
<proteinExistence type="predicted"/>
<dbReference type="PANTHER" id="PTHR31286:SF167">
    <property type="entry name" value="OS09G0268800 PROTEIN"/>
    <property type="match status" value="1"/>
</dbReference>
<dbReference type="InParanoid" id="K3ZD49"/>
<evidence type="ECO:0000313" key="2">
    <source>
        <dbReference type="EnsemblPlants" id="KQL16190"/>
    </source>
</evidence>
<dbReference type="EMBL" id="AGNK02001894">
    <property type="status" value="NOT_ANNOTATED_CDS"/>
    <property type="molecule type" value="Genomic_DNA"/>
</dbReference>
<evidence type="ECO:0000313" key="3">
    <source>
        <dbReference type="Proteomes" id="UP000004995"/>
    </source>
</evidence>
<dbReference type="Gramene" id="KQL16190">
    <property type="protein sequence ID" value="KQL16190"/>
    <property type="gene ID" value="SETIT_024482mg"/>
</dbReference>
<dbReference type="HOGENOM" id="CLU_1597299_0_0_1"/>